<gene>
    <name evidence="2" type="ORF">QFW96_04795</name>
</gene>
<reference evidence="2 3" key="1">
    <citation type="submission" date="2023-04" db="EMBL/GenBank/DDBJ databases">
        <title>Draft genome sequence of Saccharopolyspora sp. TS4A08 isolated from sweet potato rhizospheric soil.</title>
        <authorList>
            <person name="Suksaard P."/>
            <person name="Duangmal K."/>
        </authorList>
    </citation>
    <scope>NUCLEOTIDE SEQUENCE [LARGE SCALE GENOMIC DNA]</scope>
    <source>
        <strain evidence="2 3">TS4A08</strain>
    </source>
</reference>
<dbReference type="RefSeq" id="WP_281454291.1">
    <property type="nucleotide sequence ID" value="NZ_JASAOF010000002.1"/>
</dbReference>
<feature type="region of interest" description="Disordered" evidence="1">
    <location>
        <begin position="31"/>
        <end position="53"/>
    </location>
</feature>
<proteinExistence type="predicted"/>
<comment type="caution">
    <text evidence="2">The sequence shown here is derived from an EMBL/GenBank/DDBJ whole genome shotgun (WGS) entry which is preliminary data.</text>
</comment>
<dbReference type="Proteomes" id="UP001237595">
    <property type="component" value="Unassembled WGS sequence"/>
</dbReference>
<accession>A0ABT6PK97</accession>
<evidence type="ECO:0000313" key="3">
    <source>
        <dbReference type="Proteomes" id="UP001237595"/>
    </source>
</evidence>
<dbReference type="EMBL" id="JASAOF010000002">
    <property type="protein sequence ID" value="MDI2027911.1"/>
    <property type="molecule type" value="Genomic_DNA"/>
</dbReference>
<organism evidence="2 3">
    <name type="scientific">Saccharopolyspora ipomoeae</name>
    <dbReference type="NCBI Taxonomy" id="3042027"/>
    <lineage>
        <taxon>Bacteria</taxon>
        <taxon>Bacillati</taxon>
        <taxon>Actinomycetota</taxon>
        <taxon>Actinomycetes</taxon>
        <taxon>Pseudonocardiales</taxon>
        <taxon>Pseudonocardiaceae</taxon>
        <taxon>Saccharopolyspora</taxon>
    </lineage>
</organism>
<name>A0ABT6PK97_9PSEU</name>
<protein>
    <submittedName>
        <fullName evidence="2">Uncharacterized protein</fullName>
    </submittedName>
</protein>
<keyword evidence="3" id="KW-1185">Reference proteome</keyword>
<evidence type="ECO:0000256" key="1">
    <source>
        <dbReference type="SAM" id="MobiDB-lite"/>
    </source>
</evidence>
<sequence length="53" mass="5947">MAASSRSRWYTPGTAAHRFDLDDHRERAARERMGPGWRDTVLPRPAELAPGIG</sequence>
<evidence type="ECO:0000313" key="2">
    <source>
        <dbReference type="EMBL" id="MDI2027911.1"/>
    </source>
</evidence>